<organism evidence="1 2">
    <name type="scientific">Pythium oligandrum</name>
    <name type="common">Mycoparasitic fungus</name>
    <dbReference type="NCBI Taxonomy" id="41045"/>
    <lineage>
        <taxon>Eukaryota</taxon>
        <taxon>Sar</taxon>
        <taxon>Stramenopiles</taxon>
        <taxon>Oomycota</taxon>
        <taxon>Peronosporomycetes</taxon>
        <taxon>Pythiales</taxon>
        <taxon>Pythiaceae</taxon>
        <taxon>Pythium</taxon>
    </lineage>
</organism>
<dbReference type="OrthoDB" id="63594at2759"/>
<dbReference type="Pfam" id="PF14953">
    <property type="entry name" value="DUF4504"/>
    <property type="match status" value="1"/>
</dbReference>
<dbReference type="AlphaFoldDB" id="A0A8K1CF68"/>
<evidence type="ECO:0000313" key="1">
    <source>
        <dbReference type="EMBL" id="TMW62095.1"/>
    </source>
</evidence>
<dbReference type="PANTHER" id="PTHR31366:SF2">
    <property type="entry name" value="UPF0739 PROTEIN C1ORF74"/>
    <property type="match status" value="1"/>
</dbReference>
<accession>A0A8K1CF68</accession>
<dbReference type="PANTHER" id="PTHR31366">
    <property type="entry name" value="UPF0739 PROTEIN C1ORF74"/>
    <property type="match status" value="1"/>
</dbReference>
<reference evidence="1" key="1">
    <citation type="submission" date="2019-03" db="EMBL/GenBank/DDBJ databases">
        <title>Long read genome sequence of the mycoparasitic Pythium oligandrum ATCC 38472 isolated from sugarbeet rhizosphere.</title>
        <authorList>
            <person name="Gaulin E."/>
        </authorList>
    </citation>
    <scope>NUCLEOTIDE SEQUENCE</scope>
    <source>
        <strain evidence="1">ATCC 38472_TT</strain>
    </source>
</reference>
<protein>
    <submittedName>
        <fullName evidence="1">Uncharacterized protein</fullName>
    </submittedName>
</protein>
<name>A0A8K1CF68_PYTOL</name>
<gene>
    <name evidence="1" type="ORF">Poli38472_009588</name>
</gene>
<dbReference type="Proteomes" id="UP000794436">
    <property type="component" value="Unassembled WGS sequence"/>
</dbReference>
<comment type="caution">
    <text evidence="1">The sequence shown here is derived from an EMBL/GenBank/DDBJ whole genome shotgun (WGS) entry which is preliminary data.</text>
</comment>
<dbReference type="EMBL" id="SPLM01000074">
    <property type="protein sequence ID" value="TMW62095.1"/>
    <property type="molecule type" value="Genomic_DNA"/>
</dbReference>
<evidence type="ECO:0000313" key="2">
    <source>
        <dbReference type="Proteomes" id="UP000794436"/>
    </source>
</evidence>
<dbReference type="InterPro" id="IPR027850">
    <property type="entry name" value="DUF4504"/>
</dbReference>
<sequence>MRQDQVLAVCADEIDAFLDGEERRRLACCSKLLYVTRGGQNGGNSLVTYWQEEATLVETFKTLLSASAPSNGFNRRRRKQPRWRDEQVQPLLRDLVLVGLGIRPSCLVDTCSLDPDHVASLLDAFQGDEPWRSYGLNHVCAILLAGNVFFVQRRAFVRQKTVDSLLSLKNITFVDASAHQQRARFLDEDDNAAIQHLQSELASITHALGASQQRVVLVTTSSPTALAGLLLCYPVVYVVEASSDNCLAMCPLYVIQTSIRRGHDRLVLQEFSMPRHLVSQKDALHGLQRQCLHALERSLRRTRAHQQLTPTVSITTRMLPQVAL</sequence>
<proteinExistence type="predicted"/>
<keyword evidence="2" id="KW-1185">Reference proteome</keyword>